<name>A0A0S4XMK2_9BACT</name>
<evidence type="ECO:0000313" key="1">
    <source>
        <dbReference type="EMBL" id="CUV65228.1"/>
    </source>
</evidence>
<dbReference type="AlphaFoldDB" id="A0A0S4XMK2"/>
<protein>
    <submittedName>
        <fullName evidence="1">Uncharacterized protein</fullName>
    </submittedName>
</protein>
<gene>
    <name evidence="1" type="ORF">BN3087_220045</name>
</gene>
<organism evidence="1">
    <name type="scientific">Sulfurovum sp. enrichment culture clone C5</name>
    <dbReference type="NCBI Taxonomy" id="497650"/>
    <lineage>
        <taxon>Bacteria</taxon>
        <taxon>Pseudomonadati</taxon>
        <taxon>Campylobacterota</taxon>
        <taxon>Epsilonproteobacteria</taxon>
        <taxon>Campylobacterales</taxon>
        <taxon>Sulfurovaceae</taxon>
        <taxon>Sulfurovum</taxon>
        <taxon>environmental samples</taxon>
    </lineage>
</organism>
<sequence>MGYVDAFKAIESLFTEATPISSPEVINQAGEYILFDGSHPDNASEDTLSFILVMSANSYTKENGLAELIEEKRERIAKTSFDISLKKIQRATLLNTTLFSVAMHLEIKINTKVKE</sequence>
<dbReference type="EMBL" id="FAXN01000021">
    <property type="protein sequence ID" value="CUV65228.1"/>
    <property type="molecule type" value="Genomic_DNA"/>
</dbReference>
<accession>A0A0S4XMK2</accession>
<proteinExistence type="predicted"/>
<reference evidence="1" key="1">
    <citation type="submission" date="2015-11" db="EMBL/GenBank/DDBJ databases">
        <authorList>
            <person name="Zhang Y."/>
            <person name="Guo Z."/>
        </authorList>
    </citation>
    <scope>NUCLEOTIDE SEQUENCE</scope>
    <source>
        <strain evidence="1">BN30871</strain>
    </source>
</reference>